<keyword evidence="1" id="KW-0732">Signal</keyword>
<dbReference type="EMBL" id="WIXK01000004">
    <property type="protein sequence ID" value="MQY42693.1"/>
    <property type="molecule type" value="Genomic_DNA"/>
</dbReference>
<protein>
    <recommendedName>
        <fullName evidence="4">Lipoprotein</fullName>
    </recommendedName>
</protein>
<feature type="chain" id="PRO_5032759589" description="Lipoprotein" evidence="1">
    <location>
        <begin position="23"/>
        <end position="174"/>
    </location>
</feature>
<evidence type="ECO:0000313" key="2">
    <source>
        <dbReference type="EMBL" id="MQY42693.1"/>
    </source>
</evidence>
<dbReference type="AlphaFoldDB" id="A0A844APM2"/>
<name>A0A844APM2_9RHOB</name>
<evidence type="ECO:0000313" key="3">
    <source>
        <dbReference type="Proteomes" id="UP000436694"/>
    </source>
</evidence>
<dbReference type="PROSITE" id="PS51257">
    <property type="entry name" value="PROKAR_LIPOPROTEIN"/>
    <property type="match status" value="1"/>
</dbReference>
<feature type="signal peptide" evidence="1">
    <location>
        <begin position="1"/>
        <end position="22"/>
    </location>
</feature>
<dbReference type="RefSeq" id="WP_153547143.1">
    <property type="nucleotide sequence ID" value="NZ_WIXK01000004.1"/>
</dbReference>
<organism evidence="2 3">
    <name type="scientific">Tritonibacter aquimaris</name>
    <dbReference type="NCBI Taxonomy" id="2663379"/>
    <lineage>
        <taxon>Bacteria</taxon>
        <taxon>Pseudomonadati</taxon>
        <taxon>Pseudomonadota</taxon>
        <taxon>Alphaproteobacteria</taxon>
        <taxon>Rhodobacterales</taxon>
        <taxon>Paracoccaceae</taxon>
        <taxon>Tritonibacter</taxon>
    </lineage>
</organism>
<dbReference type="Proteomes" id="UP000436694">
    <property type="component" value="Unassembled WGS sequence"/>
</dbReference>
<comment type="caution">
    <text evidence="2">The sequence shown here is derived from an EMBL/GenBank/DDBJ whole genome shotgun (WGS) entry which is preliminary data.</text>
</comment>
<evidence type="ECO:0008006" key="4">
    <source>
        <dbReference type="Google" id="ProtNLM"/>
    </source>
</evidence>
<proteinExistence type="predicted"/>
<evidence type="ECO:0000256" key="1">
    <source>
        <dbReference type="SAM" id="SignalP"/>
    </source>
</evidence>
<reference evidence="2 3" key="1">
    <citation type="submission" date="2019-10" db="EMBL/GenBank/DDBJ databases">
        <title>Epibacterium sp. nov., isolated from seawater.</title>
        <authorList>
            <person name="Zhang X."/>
            <person name="Li N."/>
        </authorList>
    </citation>
    <scope>NUCLEOTIDE SEQUENCE [LARGE SCALE GENOMIC DNA]</scope>
    <source>
        <strain evidence="2 3">SM1969</strain>
    </source>
</reference>
<gene>
    <name evidence="2" type="ORF">GG681_08560</name>
</gene>
<sequence>MLRACVLSVVLALAGCVTEPVASDRAQSRPALSAAAATAEVQARQNRFASYPQPDMTYLSFSHAHGYQVNYLGADGRAWLWYPGNRRGVAEEYQLSYAWGEKVICWRHPSNSYNPVTKKKGGDYACESLNLAQRATVAALKGDVFQLKSGAVPYRLDRCQAPEAFEFDRSKFGC</sequence>
<keyword evidence="3" id="KW-1185">Reference proteome</keyword>
<accession>A0A844APM2</accession>